<proteinExistence type="predicted"/>
<dbReference type="InterPro" id="IPR053204">
    <property type="entry name" value="Oxopyrrolidines_Biosynth-assoc"/>
</dbReference>
<organism evidence="1 2">
    <name type="scientific">Rhizoctonia solani</name>
    <dbReference type="NCBI Taxonomy" id="456999"/>
    <lineage>
        <taxon>Eukaryota</taxon>
        <taxon>Fungi</taxon>
        <taxon>Dikarya</taxon>
        <taxon>Basidiomycota</taxon>
        <taxon>Agaricomycotina</taxon>
        <taxon>Agaricomycetes</taxon>
        <taxon>Cantharellales</taxon>
        <taxon>Ceratobasidiaceae</taxon>
        <taxon>Rhizoctonia</taxon>
    </lineage>
</organism>
<evidence type="ECO:0000313" key="2">
    <source>
        <dbReference type="Proteomes" id="UP000663843"/>
    </source>
</evidence>
<evidence type="ECO:0000313" key="1">
    <source>
        <dbReference type="EMBL" id="CAE6499897.1"/>
    </source>
</evidence>
<comment type="caution">
    <text evidence="1">The sequence shown here is derived from an EMBL/GenBank/DDBJ whole genome shotgun (WGS) entry which is preliminary data.</text>
</comment>
<dbReference type="PANTHER" id="PTHR38797:SF4">
    <property type="entry name" value="NUCLEAR PORE COMPLEX PROTEIN NUP85"/>
    <property type="match status" value="1"/>
</dbReference>
<dbReference type="EMBL" id="CAJMWT010005002">
    <property type="protein sequence ID" value="CAE6499897.1"/>
    <property type="molecule type" value="Genomic_DNA"/>
</dbReference>
<sequence length="354" mass="39826">MSIIKKMESDVKSVLGSLVAPTGNISPQEAAERIYTIGNDFMRVRSLPGSLEDGEEDDGAIYAAQTTPGASTFFWELWSELITHVQYAPVEEQAHEDRMTRLMEFISQVKAKPQPEGKEWFIRGEKAAWEDLPLLGPNTREVDNDIDSSLYDLTVLLSPEAQDAVAGAIRLEPQQLTSEDRQSDIVRLAKTRHQWLTLQVFLSRLWRDCGVDGYEISAIWAIRPALEDWPESPPACDAKCETFEESPAYLAMQVEAASIWICNTAPLMYQCTIIMGPRGAPDWPESHGAPGRGGRRWNGVDGYDREHKRWQLWKDVLGEVIQWCDRAGKDQMKGWKVKGAAVRAFESLKAAESK</sequence>
<accession>A0A8H3CX02</accession>
<protein>
    <recommendedName>
        <fullName evidence="3">DUF3632 family protein</fullName>
    </recommendedName>
</protein>
<dbReference type="Pfam" id="PF12311">
    <property type="entry name" value="DUF3632"/>
    <property type="match status" value="1"/>
</dbReference>
<dbReference type="Proteomes" id="UP000663843">
    <property type="component" value="Unassembled WGS sequence"/>
</dbReference>
<dbReference type="AlphaFoldDB" id="A0A8H3CX02"/>
<evidence type="ECO:0008006" key="3">
    <source>
        <dbReference type="Google" id="ProtNLM"/>
    </source>
</evidence>
<gene>
    <name evidence="1" type="ORF">RDB_LOCUS138343</name>
</gene>
<name>A0A8H3CX02_9AGAM</name>
<reference evidence="1" key="1">
    <citation type="submission" date="2021-01" db="EMBL/GenBank/DDBJ databases">
        <authorList>
            <person name="Kaushik A."/>
        </authorList>
    </citation>
    <scope>NUCLEOTIDE SEQUENCE</scope>
    <source>
        <strain evidence="1">AG2-2IIIB</strain>
    </source>
</reference>
<dbReference type="PANTHER" id="PTHR38797">
    <property type="entry name" value="NUCLEAR PORE COMPLEX PROTEIN NUP85-RELATED"/>
    <property type="match status" value="1"/>
</dbReference>
<dbReference type="InterPro" id="IPR022085">
    <property type="entry name" value="OpdG"/>
</dbReference>